<reference evidence="2 3" key="1">
    <citation type="journal article" date="2023" name="G3 (Bethesda)">
        <title>A chromosome-length genome assembly and annotation of blackberry (Rubus argutus, cv. 'Hillquist').</title>
        <authorList>
            <person name="Bruna T."/>
            <person name="Aryal R."/>
            <person name="Dudchenko O."/>
            <person name="Sargent D.J."/>
            <person name="Mead D."/>
            <person name="Buti M."/>
            <person name="Cavallini A."/>
            <person name="Hytonen T."/>
            <person name="Andres J."/>
            <person name="Pham M."/>
            <person name="Weisz D."/>
            <person name="Mascagni F."/>
            <person name="Usai G."/>
            <person name="Natali L."/>
            <person name="Bassil N."/>
            <person name="Fernandez G.E."/>
            <person name="Lomsadze A."/>
            <person name="Armour M."/>
            <person name="Olukolu B."/>
            <person name="Poorten T."/>
            <person name="Britton C."/>
            <person name="Davik J."/>
            <person name="Ashrafi H."/>
            <person name="Aiden E.L."/>
            <person name="Borodovsky M."/>
            <person name="Worthington M."/>
        </authorList>
    </citation>
    <scope>NUCLEOTIDE SEQUENCE [LARGE SCALE GENOMIC DNA]</scope>
    <source>
        <strain evidence="2">PI 553951</strain>
    </source>
</reference>
<name>A0AAW1VKZ4_RUBAR</name>
<comment type="caution">
    <text evidence="2">The sequence shown here is derived from an EMBL/GenBank/DDBJ whole genome shotgun (WGS) entry which is preliminary data.</text>
</comment>
<protein>
    <submittedName>
        <fullName evidence="2">Uncharacterized protein</fullName>
    </submittedName>
</protein>
<keyword evidence="3" id="KW-1185">Reference proteome</keyword>
<dbReference type="EMBL" id="JBEDUW010000258">
    <property type="protein sequence ID" value="KAK9902422.1"/>
    <property type="molecule type" value="Genomic_DNA"/>
</dbReference>
<evidence type="ECO:0000313" key="3">
    <source>
        <dbReference type="Proteomes" id="UP001457282"/>
    </source>
</evidence>
<feature type="region of interest" description="Disordered" evidence="1">
    <location>
        <begin position="66"/>
        <end position="104"/>
    </location>
</feature>
<proteinExistence type="predicted"/>
<feature type="compositionally biased region" description="Low complexity" evidence="1">
    <location>
        <begin position="15"/>
        <end position="38"/>
    </location>
</feature>
<evidence type="ECO:0000256" key="1">
    <source>
        <dbReference type="SAM" id="MobiDB-lite"/>
    </source>
</evidence>
<dbReference type="Proteomes" id="UP001457282">
    <property type="component" value="Unassembled WGS sequence"/>
</dbReference>
<accession>A0AAW1VKZ4</accession>
<feature type="compositionally biased region" description="Low complexity" evidence="1">
    <location>
        <begin position="83"/>
        <end position="93"/>
    </location>
</feature>
<evidence type="ECO:0000313" key="2">
    <source>
        <dbReference type="EMBL" id="KAK9902422.1"/>
    </source>
</evidence>
<sequence>MLEVTPEPQPTGFHPLTTTTSPPTRSARFASSSTASSAQVDGVATSRRSPVAVFILSSLIDLAASPTSTTPHPFSPPSKTHDAATSADHPAAARPRDVAPSLRRPCSEASITTAQFSRVISFLKTNLPLLTA</sequence>
<organism evidence="2 3">
    <name type="scientific">Rubus argutus</name>
    <name type="common">Southern blackberry</name>
    <dbReference type="NCBI Taxonomy" id="59490"/>
    <lineage>
        <taxon>Eukaryota</taxon>
        <taxon>Viridiplantae</taxon>
        <taxon>Streptophyta</taxon>
        <taxon>Embryophyta</taxon>
        <taxon>Tracheophyta</taxon>
        <taxon>Spermatophyta</taxon>
        <taxon>Magnoliopsida</taxon>
        <taxon>eudicotyledons</taxon>
        <taxon>Gunneridae</taxon>
        <taxon>Pentapetalae</taxon>
        <taxon>rosids</taxon>
        <taxon>fabids</taxon>
        <taxon>Rosales</taxon>
        <taxon>Rosaceae</taxon>
        <taxon>Rosoideae</taxon>
        <taxon>Rosoideae incertae sedis</taxon>
        <taxon>Rubus</taxon>
    </lineage>
</organism>
<dbReference type="AlphaFoldDB" id="A0AAW1VKZ4"/>
<gene>
    <name evidence="2" type="ORF">M0R45_001661</name>
</gene>
<feature type="region of interest" description="Disordered" evidence="1">
    <location>
        <begin position="1"/>
        <end position="46"/>
    </location>
</feature>